<dbReference type="GeneID" id="17292080"/>
<dbReference type="OrthoDB" id="199574at2759"/>
<dbReference type="PANTHER" id="PTHR12436:SF4">
    <property type="entry name" value="LEUKOCYTE RECEPTOR CLUSTER MEMBER 8"/>
    <property type="match status" value="1"/>
</dbReference>
<evidence type="ECO:0000313" key="4">
    <source>
        <dbReference type="Proteomes" id="UP000011087"/>
    </source>
</evidence>
<dbReference type="PROSITE" id="PS50250">
    <property type="entry name" value="PCI"/>
    <property type="match status" value="1"/>
</dbReference>
<dbReference type="InterPro" id="IPR045107">
    <property type="entry name" value="SAC3/GANP/THP3"/>
</dbReference>
<name>L1IGL7_GUITC</name>
<dbReference type="STRING" id="905079.L1IGL7"/>
<accession>L1IGL7</accession>
<dbReference type="KEGG" id="gtt:GUITHDRAFT_79908"/>
<dbReference type="eggNOG" id="KOG1861">
    <property type="taxonomic scope" value="Eukaryota"/>
</dbReference>
<dbReference type="Proteomes" id="UP000011087">
    <property type="component" value="Unassembled WGS sequence"/>
</dbReference>
<dbReference type="EnsemblProtists" id="EKX35363">
    <property type="protein sequence ID" value="EKX35363"/>
    <property type="gene ID" value="GUITHDRAFT_79908"/>
</dbReference>
<evidence type="ECO:0000259" key="1">
    <source>
        <dbReference type="PROSITE" id="PS50250"/>
    </source>
</evidence>
<dbReference type="Pfam" id="PF03399">
    <property type="entry name" value="SAC3_GANP"/>
    <property type="match status" value="1"/>
</dbReference>
<organism evidence="2">
    <name type="scientific">Guillardia theta (strain CCMP2712)</name>
    <name type="common">Cryptophyte</name>
    <dbReference type="NCBI Taxonomy" id="905079"/>
    <lineage>
        <taxon>Eukaryota</taxon>
        <taxon>Cryptophyceae</taxon>
        <taxon>Pyrenomonadales</taxon>
        <taxon>Geminigeraceae</taxon>
        <taxon>Guillardia</taxon>
    </lineage>
</organism>
<dbReference type="AlphaFoldDB" id="L1IGL7"/>
<keyword evidence="4" id="KW-1185">Reference proteome</keyword>
<reference evidence="3" key="3">
    <citation type="submission" date="2016-03" db="UniProtKB">
        <authorList>
            <consortium name="EnsemblProtists"/>
        </authorList>
    </citation>
    <scope>IDENTIFICATION</scope>
</reference>
<protein>
    <recommendedName>
        <fullName evidence="1">PCI domain-containing protein</fullName>
    </recommendedName>
</protein>
<reference evidence="2 4" key="1">
    <citation type="journal article" date="2012" name="Nature">
        <title>Algal genomes reveal evolutionary mosaicism and the fate of nucleomorphs.</title>
        <authorList>
            <consortium name="DOE Joint Genome Institute"/>
            <person name="Curtis B.A."/>
            <person name="Tanifuji G."/>
            <person name="Burki F."/>
            <person name="Gruber A."/>
            <person name="Irimia M."/>
            <person name="Maruyama S."/>
            <person name="Arias M.C."/>
            <person name="Ball S.G."/>
            <person name="Gile G.H."/>
            <person name="Hirakawa Y."/>
            <person name="Hopkins J.F."/>
            <person name="Kuo A."/>
            <person name="Rensing S.A."/>
            <person name="Schmutz J."/>
            <person name="Symeonidi A."/>
            <person name="Elias M."/>
            <person name="Eveleigh R.J."/>
            <person name="Herman E.K."/>
            <person name="Klute M.J."/>
            <person name="Nakayama T."/>
            <person name="Obornik M."/>
            <person name="Reyes-Prieto A."/>
            <person name="Armbrust E.V."/>
            <person name="Aves S.J."/>
            <person name="Beiko R.G."/>
            <person name="Coutinho P."/>
            <person name="Dacks J.B."/>
            <person name="Durnford D.G."/>
            <person name="Fast N.M."/>
            <person name="Green B.R."/>
            <person name="Grisdale C.J."/>
            <person name="Hempel F."/>
            <person name="Henrissat B."/>
            <person name="Hoppner M.P."/>
            <person name="Ishida K."/>
            <person name="Kim E."/>
            <person name="Koreny L."/>
            <person name="Kroth P.G."/>
            <person name="Liu Y."/>
            <person name="Malik S.B."/>
            <person name="Maier U.G."/>
            <person name="McRose D."/>
            <person name="Mock T."/>
            <person name="Neilson J.A."/>
            <person name="Onodera N.T."/>
            <person name="Poole A.M."/>
            <person name="Pritham E.J."/>
            <person name="Richards T.A."/>
            <person name="Rocap G."/>
            <person name="Roy S.W."/>
            <person name="Sarai C."/>
            <person name="Schaack S."/>
            <person name="Shirato S."/>
            <person name="Slamovits C.H."/>
            <person name="Spencer D.F."/>
            <person name="Suzuki S."/>
            <person name="Worden A.Z."/>
            <person name="Zauner S."/>
            <person name="Barry K."/>
            <person name="Bell C."/>
            <person name="Bharti A.K."/>
            <person name="Crow J.A."/>
            <person name="Grimwood J."/>
            <person name="Kramer R."/>
            <person name="Lindquist E."/>
            <person name="Lucas S."/>
            <person name="Salamov A."/>
            <person name="McFadden G.I."/>
            <person name="Lane C.E."/>
            <person name="Keeling P.J."/>
            <person name="Gray M.W."/>
            <person name="Grigoriev I.V."/>
            <person name="Archibald J.M."/>
        </authorList>
    </citation>
    <scope>NUCLEOTIDE SEQUENCE</scope>
    <source>
        <strain evidence="2 4">CCMP2712</strain>
    </source>
</reference>
<dbReference type="OMA" id="ANYHRFF"/>
<reference evidence="4" key="2">
    <citation type="submission" date="2012-11" db="EMBL/GenBank/DDBJ databases">
        <authorList>
            <person name="Kuo A."/>
            <person name="Curtis B.A."/>
            <person name="Tanifuji G."/>
            <person name="Burki F."/>
            <person name="Gruber A."/>
            <person name="Irimia M."/>
            <person name="Maruyama S."/>
            <person name="Arias M.C."/>
            <person name="Ball S.G."/>
            <person name="Gile G.H."/>
            <person name="Hirakawa Y."/>
            <person name="Hopkins J.F."/>
            <person name="Rensing S.A."/>
            <person name="Schmutz J."/>
            <person name="Symeonidi A."/>
            <person name="Elias M."/>
            <person name="Eveleigh R.J."/>
            <person name="Herman E.K."/>
            <person name="Klute M.J."/>
            <person name="Nakayama T."/>
            <person name="Obornik M."/>
            <person name="Reyes-Prieto A."/>
            <person name="Armbrust E.V."/>
            <person name="Aves S.J."/>
            <person name="Beiko R.G."/>
            <person name="Coutinho P."/>
            <person name="Dacks J.B."/>
            <person name="Durnford D.G."/>
            <person name="Fast N.M."/>
            <person name="Green B.R."/>
            <person name="Grisdale C."/>
            <person name="Hempe F."/>
            <person name="Henrissat B."/>
            <person name="Hoppner M.P."/>
            <person name="Ishida K.-I."/>
            <person name="Kim E."/>
            <person name="Koreny L."/>
            <person name="Kroth P.G."/>
            <person name="Liu Y."/>
            <person name="Malik S.-B."/>
            <person name="Maier U.G."/>
            <person name="McRose D."/>
            <person name="Mock T."/>
            <person name="Neilson J.A."/>
            <person name="Onodera N.T."/>
            <person name="Poole A.M."/>
            <person name="Pritham E.J."/>
            <person name="Richards T.A."/>
            <person name="Rocap G."/>
            <person name="Roy S.W."/>
            <person name="Sarai C."/>
            <person name="Schaack S."/>
            <person name="Shirato S."/>
            <person name="Slamovits C.H."/>
            <person name="Spencer D.F."/>
            <person name="Suzuki S."/>
            <person name="Worden A.Z."/>
            <person name="Zauner S."/>
            <person name="Barry K."/>
            <person name="Bell C."/>
            <person name="Bharti A.K."/>
            <person name="Crow J.A."/>
            <person name="Grimwood J."/>
            <person name="Kramer R."/>
            <person name="Lindquist E."/>
            <person name="Lucas S."/>
            <person name="Salamov A."/>
            <person name="McFadden G.I."/>
            <person name="Lane C.E."/>
            <person name="Keeling P.J."/>
            <person name="Gray M.W."/>
            <person name="Grigoriev I.V."/>
            <person name="Archibald J.M."/>
        </authorList>
    </citation>
    <scope>NUCLEOTIDE SEQUENCE</scope>
    <source>
        <strain evidence="4">CCMP2712</strain>
    </source>
</reference>
<feature type="domain" description="PCI" evidence="1">
    <location>
        <begin position="93"/>
        <end position="231"/>
    </location>
</feature>
<dbReference type="RefSeq" id="XP_005822343.1">
    <property type="nucleotide sequence ID" value="XM_005822286.1"/>
</dbReference>
<evidence type="ECO:0000313" key="3">
    <source>
        <dbReference type="EnsemblProtists" id="EKX35363"/>
    </source>
</evidence>
<dbReference type="InterPro" id="IPR000717">
    <property type="entry name" value="PCI_dom"/>
</dbReference>
<dbReference type="EMBL" id="JH993092">
    <property type="protein sequence ID" value="EKX35363.1"/>
    <property type="molecule type" value="Genomic_DNA"/>
</dbReference>
<dbReference type="Gene3D" id="1.25.40.990">
    <property type="match status" value="1"/>
</dbReference>
<sequence length="231" mass="27341">MSSEAIVGTCMEMEKQYIRLQSMPDPSTVRPERVLVKWAERLKVKYDTDEADWEWISDQFKAIRQDMVIQHIRNANSVLVYESNGRLAMLEHDFGEFYKIQSYLMGLYADTRAKENEAEFMAYRLFYWMMQNNTVDMVKDIRNMPMELKTHPYVSHALSLHRALELSDYVSFFRLFAKTPNHGKCIVCILRDRMRSRALRVILRSYKPSIPLDFLRDQLAFKVRSEVDGQS</sequence>
<dbReference type="HOGENOM" id="CLU_015513_2_1_1"/>
<dbReference type="InterPro" id="IPR005062">
    <property type="entry name" value="SAC3/GANP/THP3_conserved"/>
</dbReference>
<dbReference type="PANTHER" id="PTHR12436">
    <property type="entry name" value="80 KDA MCM3-ASSOCIATED PROTEIN"/>
    <property type="match status" value="1"/>
</dbReference>
<evidence type="ECO:0000313" key="2">
    <source>
        <dbReference type="EMBL" id="EKX35363.1"/>
    </source>
</evidence>
<proteinExistence type="predicted"/>
<gene>
    <name evidence="2" type="ORF">GUITHDRAFT_79908</name>
</gene>
<dbReference type="PaxDb" id="55529-EKX35363"/>
<dbReference type="GO" id="GO:0005634">
    <property type="term" value="C:nucleus"/>
    <property type="evidence" value="ECO:0007669"/>
    <property type="project" value="TreeGrafter"/>
</dbReference>